<feature type="domain" description="HTH LytTR-type" evidence="4">
    <location>
        <begin position="152"/>
        <end position="251"/>
    </location>
</feature>
<dbReference type="AlphaFoldDB" id="Q025Y4"/>
<dbReference type="FunCoup" id="Q025Y4">
    <property type="interactions" value="81"/>
</dbReference>
<keyword evidence="1" id="KW-0238">DNA-binding</keyword>
<dbReference type="OrthoDB" id="9809318at2"/>
<evidence type="ECO:0000313" key="5">
    <source>
        <dbReference type="EMBL" id="ABJ83185.1"/>
    </source>
</evidence>
<dbReference type="InterPro" id="IPR001789">
    <property type="entry name" value="Sig_transdc_resp-reg_receiver"/>
</dbReference>
<evidence type="ECO:0000259" key="3">
    <source>
        <dbReference type="PROSITE" id="PS50110"/>
    </source>
</evidence>
<dbReference type="eggNOG" id="COG3279">
    <property type="taxonomic scope" value="Bacteria"/>
</dbReference>
<reference evidence="5" key="1">
    <citation type="submission" date="2006-10" db="EMBL/GenBank/DDBJ databases">
        <title>Complete sequence of Solibacter usitatus Ellin6076.</title>
        <authorList>
            <consortium name="US DOE Joint Genome Institute"/>
            <person name="Copeland A."/>
            <person name="Lucas S."/>
            <person name="Lapidus A."/>
            <person name="Barry K."/>
            <person name="Detter J.C."/>
            <person name="Glavina del Rio T."/>
            <person name="Hammon N."/>
            <person name="Israni S."/>
            <person name="Dalin E."/>
            <person name="Tice H."/>
            <person name="Pitluck S."/>
            <person name="Thompson L.S."/>
            <person name="Brettin T."/>
            <person name="Bruce D."/>
            <person name="Han C."/>
            <person name="Tapia R."/>
            <person name="Gilna P."/>
            <person name="Schmutz J."/>
            <person name="Larimer F."/>
            <person name="Land M."/>
            <person name="Hauser L."/>
            <person name="Kyrpides N."/>
            <person name="Mikhailova N."/>
            <person name="Janssen P.H."/>
            <person name="Kuske C.R."/>
            <person name="Richardson P."/>
        </authorList>
    </citation>
    <scope>NUCLEOTIDE SEQUENCE</scope>
    <source>
        <strain evidence="5">Ellin6076</strain>
    </source>
</reference>
<dbReference type="Gene3D" id="2.40.50.1020">
    <property type="entry name" value="LytTr DNA-binding domain"/>
    <property type="match status" value="1"/>
</dbReference>
<dbReference type="Pfam" id="PF00072">
    <property type="entry name" value="Response_reg"/>
    <property type="match status" value="1"/>
</dbReference>
<dbReference type="InterPro" id="IPR039420">
    <property type="entry name" value="WalR-like"/>
</dbReference>
<dbReference type="PANTHER" id="PTHR48111">
    <property type="entry name" value="REGULATOR OF RPOS"/>
    <property type="match status" value="1"/>
</dbReference>
<feature type="modified residue" description="4-aspartylphosphate" evidence="2">
    <location>
        <position position="59"/>
    </location>
</feature>
<dbReference type="PROSITE" id="PS50110">
    <property type="entry name" value="RESPONSE_REGULATORY"/>
    <property type="match status" value="1"/>
</dbReference>
<dbReference type="HOGENOM" id="CLU_000445_14_1_0"/>
<dbReference type="GO" id="GO:0006355">
    <property type="term" value="P:regulation of DNA-templated transcription"/>
    <property type="evidence" value="ECO:0007669"/>
    <property type="project" value="TreeGrafter"/>
</dbReference>
<evidence type="ECO:0000259" key="4">
    <source>
        <dbReference type="PROSITE" id="PS50930"/>
    </source>
</evidence>
<dbReference type="SMART" id="SM00850">
    <property type="entry name" value="LytTR"/>
    <property type="match status" value="1"/>
</dbReference>
<dbReference type="EMBL" id="CP000473">
    <property type="protein sequence ID" value="ABJ83185.1"/>
    <property type="molecule type" value="Genomic_DNA"/>
</dbReference>
<name>Q025Y4_SOLUE</name>
<dbReference type="SMART" id="SM00448">
    <property type="entry name" value="REC"/>
    <property type="match status" value="1"/>
</dbReference>
<sequence>MAGQSEIRVLVADDEPLARRGVRQLLAPHRDMTVVGEARNGRETLTAIDALSPDLLFLDVQMPEMDGFEVLRARGPHRMPAVVFVTAHDQFAVRAFEAHALDYLVKPLRVDRFEAALHRVRERLRLMEAVDLAARLTALLETKREKCGVEWLVVPVATGELVIPVAEIDWIGADDYYACLHVGAKSYLLRESLASLETRLDPRRFARVHRSAIVQIDRIRELHGDEVVLRGGMRVALSRRRRAAIDGLLRGAGVF</sequence>
<dbReference type="GO" id="GO:0032993">
    <property type="term" value="C:protein-DNA complex"/>
    <property type="evidence" value="ECO:0007669"/>
    <property type="project" value="TreeGrafter"/>
</dbReference>
<dbReference type="PANTHER" id="PTHR48111:SF69">
    <property type="entry name" value="RESPONSE REGULATOR RECEIVER"/>
    <property type="match status" value="1"/>
</dbReference>
<dbReference type="GO" id="GO:0000976">
    <property type="term" value="F:transcription cis-regulatory region binding"/>
    <property type="evidence" value="ECO:0007669"/>
    <property type="project" value="TreeGrafter"/>
</dbReference>
<evidence type="ECO:0000256" key="2">
    <source>
        <dbReference type="PROSITE-ProRule" id="PRU00169"/>
    </source>
</evidence>
<dbReference type="PROSITE" id="PS50930">
    <property type="entry name" value="HTH_LYTTR"/>
    <property type="match status" value="1"/>
</dbReference>
<protein>
    <submittedName>
        <fullName evidence="5">Response regulator receiver protein</fullName>
    </submittedName>
</protein>
<gene>
    <name evidence="5" type="ordered locus">Acid_2195</name>
</gene>
<keyword evidence="2" id="KW-0597">Phosphoprotein</keyword>
<evidence type="ECO:0000256" key="1">
    <source>
        <dbReference type="ARBA" id="ARBA00023125"/>
    </source>
</evidence>
<dbReference type="InParanoid" id="Q025Y4"/>
<dbReference type="Pfam" id="PF04397">
    <property type="entry name" value="LytTR"/>
    <property type="match status" value="1"/>
</dbReference>
<accession>Q025Y4</accession>
<dbReference type="InterPro" id="IPR007492">
    <property type="entry name" value="LytTR_DNA-bd_dom"/>
</dbReference>
<dbReference type="GO" id="GO:0000156">
    <property type="term" value="F:phosphorelay response regulator activity"/>
    <property type="evidence" value="ECO:0007669"/>
    <property type="project" value="TreeGrafter"/>
</dbReference>
<dbReference type="Gene3D" id="3.40.50.2300">
    <property type="match status" value="1"/>
</dbReference>
<dbReference type="KEGG" id="sus:Acid_2195"/>
<dbReference type="InterPro" id="IPR011006">
    <property type="entry name" value="CheY-like_superfamily"/>
</dbReference>
<proteinExistence type="predicted"/>
<dbReference type="GO" id="GO:0005829">
    <property type="term" value="C:cytosol"/>
    <property type="evidence" value="ECO:0007669"/>
    <property type="project" value="TreeGrafter"/>
</dbReference>
<feature type="domain" description="Response regulatory" evidence="3">
    <location>
        <begin position="8"/>
        <end position="121"/>
    </location>
</feature>
<dbReference type="SUPFAM" id="SSF52172">
    <property type="entry name" value="CheY-like"/>
    <property type="match status" value="1"/>
</dbReference>
<dbReference type="STRING" id="234267.Acid_2195"/>
<organism evidence="5">
    <name type="scientific">Solibacter usitatus (strain Ellin6076)</name>
    <dbReference type="NCBI Taxonomy" id="234267"/>
    <lineage>
        <taxon>Bacteria</taxon>
        <taxon>Pseudomonadati</taxon>
        <taxon>Acidobacteriota</taxon>
        <taxon>Terriglobia</taxon>
        <taxon>Bryobacterales</taxon>
        <taxon>Solibacteraceae</taxon>
        <taxon>Candidatus Solibacter</taxon>
    </lineage>
</organism>